<name>H1YE48_9SPHI</name>
<dbReference type="FunFam" id="2.60.120.1440:FF:000001">
    <property type="entry name" value="Putative anti-sigma factor"/>
    <property type="match status" value="1"/>
</dbReference>
<dbReference type="AlphaFoldDB" id="H1YE48"/>
<sequence>MSLDNNILKLISKYLRREETGEDRRALYQWYDELSEGKSIEKKSIARSYRRNRERLAAEIGGMSVRQATVRPLWYRVAAVAMVIIVGYFTIKYFRGSEKMVPVQLAELEKIVPVSNKVIITLSTGKTVDPDTLSAGKSVTIGNAIVQKDSTGHLLYKADMQKSAENVMSTVQTPKGTQYSIELSDGTKVFLNAKSRLSFPGQFGTGDRVVQLSGEAYFEVTKTLKHSKFIVKTDKQSIQVLGTKFNVKAYADAPLVKTTLAEGSVRITPKNKAIKPLIIKPDQQAILSDSDIASEEIDAQQVIAWKDGFFVFDGSNTEEVIREIGQWYGIEVDYKLGNKPVKYAGKIPKNISMARLVKLLSYADINVQAFKDKNDQLKLIVN</sequence>
<organism evidence="4 5">
    <name type="scientific">Mucilaginibacter paludis DSM 18603</name>
    <dbReference type="NCBI Taxonomy" id="714943"/>
    <lineage>
        <taxon>Bacteria</taxon>
        <taxon>Pseudomonadati</taxon>
        <taxon>Bacteroidota</taxon>
        <taxon>Sphingobacteriia</taxon>
        <taxon>Sphingobacteriales</taxon>
        <taxon>Sphingobacteriaceae</taxon>
        <taxon>Mucilaginibacter</taxon>
    </lineage>
</organism>
<keyword evidence="5" id="KW-1185">Reference proteome</keyword>
<proteinExistence type="predicted"/>
<dbReference type="Proteomes" id="UP000002774">
    <property type="component" value="Chromosome"/>
</dbReference>
<dbReference type="Pfam" id="PF16344">
    <property type="entry name" value="FecR_C"/>
    <property type="match status" value="1"/>
</dbReference>
<evidence type="ECO:0000313" key="5">
    <source>
        <dbReference type="Proteomes" id="UP000002774"/>
    </source>
</evidence>
<dbReference type="GO" id="GO:0016989">
    <property type="term" value="F:sigma factor antagonist activity"/>
    <property type="evidence" value="ECO:0007669"/>
    <property type="project" value="TreeGrafter"/>
</dbReference>
<dbReference type="PANTHER" id="PTHR30273">
    <property type="entry name" value="PERIPLASMIC SIGNAL SENSOR AND SIGMA FACTOR ACTIVATOR FECR-RELATED"/>
    <property type="match status" value="1"/>
</dbReference>
<accession>H1YE48</accession>
<dbReference type="Gene3D" id="2.60.120.1440">
    <property type="match status" value="1"/>
</dbReference>
<dbReference type="OrthoDB" id="698378at2"/>
<dbReference type="Pfam" id="PF04773">
    <property type="entry name" value="FecR"/>
    <property type="match status" value="1"/>
</dbReference>
<keyword evidence="1" id="KW-0812">Transmembrane</keyword>
<keyword evidence="1" id="KW-1133">Transmembrane helix</keyword>
<gene>
    <name evidence="4" type="ORF">Mucpa_1054</name>
</gene>
<dbReference type="InterPro" id="IPR006860">
    <property type="entry name" value="FecR"/>
</dbReference>
<evidence type="ECO:0000259" key="2">
    <source>
        <dbReference type="Pfam" id="PF04773"/>
    </source>
</evidence>
<dbReference type="InterPro" id="IPR032508">
    <property type="entry name" value="FecR_C"/>
</dbReference>
<dbReference type="HOGENOM" id="CLU_050192_1_0_10"/>
<keyword evidence="1" id="KW-0472">Membrane</keyword>
<dbReference type="eggNOG" id="COG3712">
    <property type="taxonomic scope" value="Bacteria"/>
</dbReference>
<reference evidence="4" key="1">
    <citation type="submission" date="2011-09" db="EMBL/GenBank/DDBJ databases">
        <title>The permanent draft genome of Mucilaginibacter paludis DSM 18603.</title>
        <authorList>
            <consortium name="US DOE Joint Genome Institute (JGI-PGF)"/>
            <person name="Lucas S."/>
            <person name="Han J."/>
            <person name="Lapidus A."/>
            <person name="Bruce D."/>
            <person name="Goodwin L."/>
            <person name="Pitluck S."/>
            <person name="Peters L."/>
            <person name="Kyrpides N."/>
            <person name="Mavromatis K."/>
            <person name="Ivanova N."/>
            <person name="Mikhailova N."/>
            <person name="Held B."/>
            <person name="Detter J.C."/>
            <person name="Tapia R."/>
            <person name="Han C."/>
            <person name="Land M."/>
            <person name="Hauser L."/>
            <person name="Markowitz V."/>
            <person name="Cheng J.-F."/>
            <person name="Hugenholtz P."/>
            <person name="Woyke T."/>
            <person name="Wu D."/>
            <person name="Tindall B."/>
            <person name="Brambilla E."/>
            <person name="Klenk H.-P."/>
            <person name="Eisen J.A."/>
        </authorList>
    </citation>
    <scope>NUCLEOTIDE SEQUENCE [LARGE SCALE GENOMIC DNA]</scope>
    <source>
        <strain evidence="4">DSM 18603</strain>
    </source>
</reference>
<dbReference type="InterPro" id="IPR012373">
    <property type="entry name" value="Ferrdict_sens_TM"/>
</dbReference>
<evidence type="ECO:0000259" key="3">
    <source>
        <dbReference type="Pfam" id="PF16344"/>
    </source>
</evidence>
<feature type="domain" description="Protein FecR C-terminal" evidence="3">
    <location>
        <begin position="310"/>
        <end position="375"/>
    </location>
</feature>
<dbReference type="EMBL" id="CM001403">
    <property type="protein sequence ID" value="EHQ25226.1"/>
    <property type="molecule type" value="Genomic_DNA"/>
</dbReference>
<feature type="transmembrane region" description="Helical" evidence="1">
    <location>
        <begin position="73"/>
        <end position="91"/>
    </location>
</feature>
<dbReference type="Gene3D" id="3.55.50.30">
    <property type="match status" value="1"/>
</dbReference>
<dbReference type="STRING" id="714943.Mucpa_1054"/>
<dbReference type="PANTHER" id="PTHR30273:SF2">
    <property type="entry name" value="PROTEIN FECR"/>
    <property type="match status" value="1"/>
</dbReference>
<evidence type="ECO:0000256" key="1">
    <source>
        <dbReference type="SAM" id="Phobius"/>
    </source>
</evidence>
<dbReference type="RefSeq" id="WP_008504906.1">
    <property type="nucleotide sequence ID" value="NZ_CM001403.1"/>
</dbReference>
<protein>
    <submittedName>
        <fullName evidence="4">Anti-FecI sigma factor, FecR</fullName>
    </submittedName>
</protein>
<evidence type="ECO:0000313" key="4">
    <source>
        <dbReference type="EMBL" id="EHQ25226.1"/>
    </source>
</evidence>
<feature type="domain" description="FecR protein" evidence="2">
    <location>
        <begin position="170"/>
        <end position="266"/>
    </location>
</feature>